<evidence type="ECO:0000313" key="3">
    <source>
        <dbReference type="EMBL" id="MFC3960186.1"/>
    </source>
</evidence>
<reference evidence="3 4" key="1">
    <citation type="journal article" date="2019" name="Int. J. Syst. Evol. Microbiol.">
        <title>The Global Catalogue of Microorganisms (GCM) 10K type strain sequencing project: providing services to taxonomists for standard genome sequencing and annotation.</title>
        <authorList>
            <consortium name="The Broad Institute Genomics Platform"/>
            <consortium name="The Broad Institute Genome Sequencing Center for Infectious Disease"/>
            <person name="Wu L."/>
            <person name="Ma J."/>
        </authorList>
    </citation>
    <scope>NUCLEOTIDE SEQUENCE [LARGE SCALE GENOMIC DNA]</scope>
    <source>
        <strain evidence="3 4">IBRC-M 10256</strain>
    </source>
</reference>
<dbReference type="PANTHER" id="PTHR46268">
    <property type="entry name" value="STRESS RESPONSE PROTEIN NHAX"/>
    <property type="match status" value="1"/>
</dbReference>
<sequence>MFERVLVATDGSESVRRAIDVGLDVAERFDADLHAVTVLDTSELDATPEALREEYRAALESQAETSLDSFERQIPDEPVSTAIREGRPAAEIRAHADQIGADLIVAGTRGRHGEHRQLLGSVAEHLVRNSSVPVLTVRQLAAKEDVSGETATR</sequence>
<dbReference type="PANTHER" id="PTHR46268:SF6">
    <property type="entry name" value="UNIVERSAL STRESS PROTEIN UP12"/>
    <property type="match status" value="1"/>
</dbReference>
<proteinExistence type="inferred from homology"/>
<accession>A0ABD5NTU5</accession>
<evidence type="ECO:0000259" key="2">
    <source>
        <dbReference type="Pfam" id="PF00582"/>
    </source>
</evidence>
<evidence type="ECO:0000313" key="4">
    <source>
        <dbReference type="Proteomes" id="UP001595846"/>
    </source>
</evidence>
<dbReference type="InterPro" id="IPR014729">
    <property type="entry name" value="Rossmann-like_a/b/a_fold"/>
</dbReference>
<dbReference type="InterPro" id="IPR006016">
    <property type="entry name" value="UspA"/>
</dbReference>
<keyword evidence="4" id="KW-1185">Reference proteome</keyword>
<dbReference type="GeneID" id="73901548"/>
<dbReference type="EMBL" id="JBHSAQ010000016">
    <property type="protein sequence ID" value="MFC3960186.1"/>
    <property type="molecule type" value="Genomic_DNA"/>
</dbReference>
<dbReference type="RefSeq" id="WP_256532465.1">
    <property type="nucleotide sequence ID" value="NZ_CP101824.1"/>
</dbReference>
<dbReference type="CDD" id="cd00293">
    <property type="entry name" value="USP-like"/>
    <property type="match status" value="1"/>
</dbReference>
<dbReference type="Pfam" id="PF00582">
    <property type="entry name" value="Usp"/>
    <property type="match status" value="1"/>
</dbReference>
<dbReference type="Gene3D" id="3.40.50.620">
    <property type="entry name" value="HUPs"/>
    <property type="match status" value="1"/>
</dbReference>
<protein>
    <submittedName>
        <fullName evidence="3">Universal stress protein</fullName>
    </submittedName>
</protein>
<comment type="similarity">
    <text evidence="1">Belongs to the universal stress protein A family.</text>
</comment>
<comment type="caution">
    <text evidence="3">The sequence shown here is derived from an EMBL/GenBank/DDBJ whole genome shotgun (WGS) entry which is preliminary data.</text>
</comment>
<organism evidence="3 4">
    <name type="scientific">Halovivax cerinus</name>
    <dbReference type="NCBI Taxonomy" id="1487865"/>
    <lineage>
        <taxon>Archaea</taxon>
        <taxon>Methanobacteriati</taxon>
        <taxon>Methanobacteriota</taxon>
        <taxon>Stenosarchaea group</taxon>
        <taxon>Halobacteria</taxon>
        <taxon>Halobacteriales</taxon>
        <taxon>Natrialbaceae</taxon>
        <taxon>Halovivax</taxon>
    </lineage>
</organism>
<name>A0ABD5NTU5_9EURY</name>
<gene>
    <name evidence="3" type="ORF">ACFOUR_17640</name>
</gene>
<dbReference type="SUPFAM" id="SSF52402">
    <property type="entry name" value="Adenine nucleotide alpha hydrolases-like"/>
    <property type="match status" value="1"/>
</dbReference>
<dbReference type="InterPro" id="IPR006015">
    <property type="entry name" value="Universal_stress_UspA"/>
</dbReference>
<dbReference type="AlphaFoldDB" id="A0ABD5NTU5"/>
<evidence type="ECO:0000256" key="1">
    <source>
        <dbReference type="ARBA" id="ARBA00008791"/>
    </source>
</evidence>
<feature type="domain" description="UspA" evidence="2">
    <location>
        <begin position="1"/>
        <end position="138"/>
    </location>
</feature>
<dbReference type="PRINTS" id="PR01438">
    <property type="entry name" value="UNVRSLSTRESS"/>
</dbReference>
<dbReference type="Proteomes" id="UP001595846">
    <property type="component" value="Unassembled WGS sequence"/>
</dbReference>